<keyword evidence="14" id="KW-0324">Glycolysis</keyword>
<dbReference type="FunFam" id="3.40.50.1260:FF:000003">
    <property type="entry name" value="Phosphoglycerate kinase"/>
    <property type="match status" value="1"/>
</dbReference>
<dbReference type="GO" id="GO:0006096">
    <property type="term" value="P:glycolytic process"/>
    <property type="evidence" value="ECO:0007669"/>
    <property type="project" value="UniProtKB-UniPathway"/>
</dbReference>
<dbReference type="UniPathway" id="UPA00109">
    <property type="reaction ID" value="UER00185"/>
</dbReference>
<evidence type="ECO:0000256" key="15">
    <source>
        <dbReference type="RuleBase" id="RU000532"/>
    </source>
</evidence>
<protein>
    <recommendedName>
        <fullName evidence="7 15">Phosphoglycerate kinase</fullName>
        <ecNumber evidence="6 15">2.7.2.3</ecNumber>
    </recommendedName>
</protein>
<accession>A0A7J6P338</accession>
<feature type="region of interest" description="Disordered" evidence="18">
    <location>
        <begin position="1139"/>
        <end position="1186"/>
    </location>
</feature>
<comment type="similarity">
    <text evidence="4 15">Belongs to the phosphoglycerate kinase family.</text>
</comment>
<evidence type="ECO:0000313" key="19">
    <source>
        <dbReference type="EMBL" id="KAF4690539.1"/>
    </source>
</evidence>
<comment type="subunit">
    <text evidence="5 16">Monomer.</text>
</comment>
<reference evidence="19 20" key="1">
    <citation type="submission" date="2020-04" db="EMBL/GenBank/DDBJ databases">
        <title>Perkinsus olseni comparative genomics.</title>
        <authorList>
            <person name="Bogema D.R."/>
        </authorList>
    </citation>
    <scope>NUCLEOTIDE SEQUENCE [LARGE SCALE GENOMIC DNA]</scope>
    <source>
        <strain evidence="19">00978-12</strain>
    </source>
</reference>
<dbReference type="GO" id="GO:0006094">
    <property type="term" value="P:gluconeogenesis"/>
    <property type="evidence" value="ECO:0007669"/>
    <property type="project" value="TreeGrafter"/>
</dbReference>
<evidence type="ECO:0000256" key="14">
    <source>
        <dbReference type="ARBA" id="ARBA00023152"/>
    </source>
</evidence>
<dbReference type="Pfam" id="PF00162">
    <property type="entry name" value="PGK"/>
    <property type="match status" value="1"/>
</dbReference>
<comment type="cofactor">
    <cofactor evidence="2">
        <name>Mg(2+)</name>
        <dbReference type="ChEBI" id="CHEBI:18420"/>
    </cofactor>
</comment>
<evidence type="ECO:0000256" key="2">
    <source>
        <dbReference type="ARBA" id="ARBA00001946"/>
    </source>
</evidence>
<evidence type="ECO:0000256" key="12">
    <source>
        <dbReference type="ARBA" id="ARBA00022840"/>
    </source>
</evidence>
<evidence type="ECO:0000256" key="16">
    <source>
        <dbReference type="RuleBase" id="RU000696"/>
    </source>
</evidence>
<evidence type="ECO:0000256" key="1">
    <source>
        <dbReference type="ARBA" id="ARBA00000642"/>
    </source>
</evidence>
<feature type="compositionally biased region" description="Acidic residues" evidence="18">
    <location>
        <begin position="571"/>
        <end position="588"/>
    </location>
</feature>
<dbReference type="Gene3D" id="3.40.50.300">
    <property type="entry name" value="P-loop containing nucleotide triphosphate hydrolases"/>
    <property type="match status" value="1"/>
</dbReference>
<dbReference type="SUPFAM" id="SSF52540">
    <property type="entry name" value="P-loop containing nucleoside triphosphate hydrolases"/>
    <property type="match status" value="1"/>
</dbReference>
<proteinExistence type="inferred from homology"/>
<dbReference type="InterPro" id="IPR015911">
    <property type="entry name" value="Phosphoglycerate_kinase_CS"/>
</dbReference>
<feature type="compositionally biased region" description="Acidic residues" evidence="18">
    <location>
        <begin position="1151"/>
        <end position="1160"/>
    </location>
</feature>
<evidence type="ECO:0000256" key="13">
    <source>
        <dbReference type="ARBA" id="ARBA00022842"/>
    </source>
</evidence>
<evidence type="ECO:0000256" key="11">
    <source>
        <dbReference type="ARBA" id="ARBA00022777"/>
    </source>
</evidence>
<evidence type="ECO:0000256" key="18">
    <source>
        <dbReference type="SAM" id="MobiDB-lite"/>
    </source>
</evidence>
<name>A0A7J6P338_PEROL</name>
<dbReference type="InterPro" id="IPR027417">
    <property type="entry name" value="P-loop_NTPase"/>
</dbReference>
<dbReference type="PRINTS" id="PR00477">
    <property type="entry name" value="PHGLYCKINASE"/>
</dbReference>
<evidence type="ECO:0000256" key="7">
    <source>
        <dbReference type="ARBA" id="ARBA00016471"/>
    </source>
</evidence>
<feature type="region of interest" description="Disordered" evidence="18">
    <location>
        <begin position="571"/>
        <end position="591"/>
    </location>
</feature>
<keyword evidence="11 15" id="KW-0418">Kinase</keyword>
<dbReference type="Gene3D" id="3.40.50.1260">
    <property type="entry name" value="Phosphoglycerate kinase, N-terminal domain"/>
    <property type="match status" value="3"/>
</dbReference>
<dbReference type="EMBL" id="JABANP010000097">
    <property type="protein sequence ID" value="KAF4690539.1"/>
    <property type="molecule type" value="Genomic_DNA"/>
</dbReference>
<keyword evidence="13" id="KW-0460">Magnesium</keyword>
<evidence type="ECO:0000256" key="6">
    <source>
        <dbReference type="ARBA" id="ARBA00013061"/>
    </source>
</evidence>
<dbReference type="GO" id="GO:0004618">
    <property type="term" value="F:phosphoglycerate kinase activity"/>
    <property type="evidence" value="ECO:0007669"/>
    <property type="project" value="UniProtKB-EC"/>
</dbReference>
<feature type="region of interest" description="Disordered" evidence="18">
    <location>
        <begin position="879"/>
        <end position="905"/>
    </location>
</feature>
<evidence type="ECO:0000313" key="20">
    <source>
        <dbReference type="Proteomes" id="UP000541610"/>
    </source>
</evidence>
<dbReference type="Proteomes" id="UP000541610">
    <property type="component" value="Unassembled WGS sequence"/>
</dbReference>
<evidence type="ECO:0000256" key="5">
    <source>
        <dbReference type="ARBA" id="ARBA00011245"/>
    </source>
</evidence>
<gene>
    <name evidence="19" type="ORF">FOZ60_017274</name>
</gene>
<feature type="compositionally biased region" description="Acidic residues" evidence="18">
    <location>
        <begin position="804"/>
        <end position="816"/>
    </location>
</feature>
<dbReference type="GO" id="GO:0005524">
    <property type="term" value="F:ATP binding"/>
    <property type="evidence" value="ECO:0007669"/>
    <property type="project" value="UniProtKB-KW"/>
</dbReference>
<dbReference type="HAMAP" id="MF_00145">
    <property type="entry name" value="Phosphoglyc_kinase"/>
    <property type="match status" value="1"/>
</dbReference>
<dbReference type="GO" id="GO:0046872">
    <property type="term" value="F:metal ion binding"/>
    <property type="evidence" value="ECO:0007669"/>
    <property type="project" value="UniProtKB-KW"/>
</dbReference>
<comment type="pathway">
    <text evidence="3 15">Carbohydrate degradation; glycolysis; pyruvate from D-glyceraldehyde 3-phosphate: step 2/5.</text>
</comment>
<dbReference type="SUPFAM" id="SSF53748">
    <property type="entry name" value="Phosphoglycerate kinase"/>
    <property type="match status" value="1"/>
</dbReference>
<keyword evidence="17" id="KW-0175">Coiled coil</keyword>
<dbReference type="InterPro" id="IPR001576">
    <property type="entry name" value="Phosphoglycerate_kinase"/>
</dbReference>
<organism evidence="19 20">
    <name type="scientific">Perkinsus olseni</name>
    <name type="common">Perkinsus atlanticus</name>
    <dbReference type="NCBI Taxonomy" id="32597"/>
    <lineage>
        <taxon>Eukaryota</taxon>
        <taxon>Sar</taxon>
        <taxon>Alveolata</taxon>
        <taxon>Perkinsozoa</taxon>
        <taxon>Perkinsea</taxon>
        <taxon>Perkinsida</taxon>
        <taxon>Perkinsidae</taxon>
        <taxon>Perkinsus</taxon>
    </lineage>
</organism>
<keyword evidence="8 15" id="KW-0808">Transferase</keyword>
<evidence type="ECO:0000256" key="10">
    <source>
        <dbReference type="ARBA" id="ARBA00022741"/>
    </source>
</evidence>
<evidence type="ECO:0000256" key="4">
    <source>
        <dbReference type="ARBA" id="ARBA00008982"/>
    </source>
</evidence>
<keyword evidence="12" id="KW-0067">ATP-binding</keyword>
<dbReference type="PANTHER" id="PTHR11406">
    <property type="entry name" value="PHOSPHOGLYCERATE KINASE"/>
    <property type="match status" value="1"/>
</dbReference>
<feature type="coiled-coil region" evidence="17">
    <location>
        <begin position="479"/>
        <end position="506"/>
    </location>
</feature>
<dbReference type="GO" id="GO:0043531">
    <property type="term" value="F:ADP binding"/>
    <property type="evidence" value="ECO:0007669"/>
    <property type="project" value="TreeGrafter"/>
</dbReference>
<dbReference type="FunFam" id="3.40.50.1260:FF:000019">
    <property type="entry name" value="Phosphoglycerate kinase 1"/>
    <property type="match status" value="1"/>
</dbReference>
<dbReference type="InterPro" id="IPR036043">
    <property type="entry name" value="Phosphoglycerate_kinase_sf"/>
</dbReference>
<keyword evidence="9" id="KW-0479">Metal-binding</keyword>
<evidence type="ECO:0000256" key="8">
    <source>
        <dbReference type="ARBA" id="ARBA00022679"/>
    </source>
</evidence>
<dbReference type="InterPro" id="IPR015824">
    <property type="entry name" value="Phosphoglycerate_kinase_N"/>
</dbReference>
<keyword evidence="10" id="KW-0547">Nucleotide-binding</keyword>
<feature type="compositionally biased region" description="Basic and acidic residues" evidence="18">
    <location>
        <begin position="1139"/>
        <end position="1150"/>
    </location>
</feature>
<feature type="region of interest" description="Disordered" evidence="18">
    <location>
        <begin position="801"/>
        <end position="823"/>
    </location>
</feature>
<dbReference type="CDD" id="cd00318">
    <property type="entry name" value="Phosphoglycerate_kinase"/>
    <property type="match status" value="1"/>
</dbReference>
<dbReference type="PANTHER" id="PTHR11406:SF0">
    <property type="entry name" value="PHOSPHOGLYCERATE KINASE"/>
    <property type="match status" value="1"/>
</dbReference>
<dbReference type="OrthoDB" id="439792at2759"/>
<dbReference type="GO" id="GO:0005829">
    <property type="term" value="C:cytosol"/>
    <property type="evidence" value="ECO:0007669"/>
    <property type="project" value="TreeGrafter"/>
</dbReference>
<feature type="compositionally biased region" description="Acidic residues" evidence="18">
    <location>
        <begin position="883"/>
        <end position="896"/>
    </location>
</feature>
<dbReference type="EC" id="2.7.2.3" evidence="6 15"/>
<comment type="catalytic activity">
    <reaction evidence="1 15">
        <text>(2R)-3-phosphoglycerate + ATP = (2R)-3-phospho-glyceroyl phosphate + ADP</text>
        <dbReference type="Rhea" id="RHEA:14801"/>
        <dbReference type="ChEBI" id="CHEBI:30616"/>
        <dbReference type="ChEBI" id="CHEBI:57604"/>
        <dbReference type="ChEBI" id="CHEBI:58272"/>
        <dbReference type="ChEBI" id="CHEBI:456216"/>
        <dbReference type="EC" id="2.7.2.3"/>
    </reaction>
</comment>
<comment type="caution">
    <text evidence="19">The sequence shown here is derived from an EMBL/GenBank/DDBJ whole genome shotgun (WGS) entry which is preliminary data.</text>
</comment>
<evidence type="ECO:0000256" key="17">
    <source>
        <dbReference type="SAM" id="Coils"/>
    </source>
</evidence>
<evidence type="ECO:0000256" key="3">
    <source>
        <dbReference type="ARBA" id="ARBA00004838"/>
    </source>
</evidence>
<sequence length="2353" mass="258482">MFTPSSIDSTFNGGALRSAVQKPSELAPIGNMGRRMDRIAMALWSSLSPSPSDQGPAATITPSSFHHLQLLTVHALLGGALTDAEGTRSNRRFRLCGRIARNEIDLITNGDDDTPIDYPTFHRWLLGVARSLTPSGQEPADLLDILRSKVTSADSPAATVLEQAPLLTDPEEVDPLFWREGSFTQACTSELLSIAHKVAVELRRRVTEVENPDRHRPLIGFGEVHRGHTKEDASAVQRSDHHEVDVVSPVTLTSLAKEMGGGVHDLSEDNDEGIDFSNEGVVEPADGCLLGLDEDPLQRAVRSRPVCIMITSRGSPTGSTVERVCRLLSAHDSSTDRLQLVTPKYVLEVALATPTDLRTPLQNWACEELLRGASLDLKIILQLMLEMICRSTRCQQVGFVMHLPEPMDAQQAEVISRWLQEVGDLSEQPTMNIEEVFRSPVFEEASSVDKAAGPNPLALPLVFGSTLLESGVAASSWDVDSLKAMTDAIQARIRRAEENRDEEDSQVPVEVSEEVKRVMSGGWEEVASEGPSGMEDCPDTLEALTREYLVGGAKADVFTCLDLHRRGEWIGEGEEGEEEASTPLDAEEAPGHVGAYSYEGTVLINGDGHDEWDLAQQIRHLTSPYTGGQPQKMPLPLDGAGGEPKELLRMGYGDEDIGRPSRVWSNFRQHCPVAFLDDGLILPGDVEYAVSWADTVFMCSTRERRRDFMRNPRRYAAVDEPSFASATHKVGVAVVGCRLAGKSTLARALADKLKGAIKAIEVGADDSWIEEAAEQLGVSENIQLQEERRVSIEEVRRVRAEREEAGEEEEEAEEGFPEMPDGLRTMPDCHYLLVGPTMEDIEKWRERSGMAIGMVISIEGEDEEVLEVIRGRMGVVEEGAGQEADDVAGEDGEGDTEGGKGEPMRAEEKVLAELSAARELGDTLGVTTIRLSITKDILGCTKDVIQAIDPFLQPRIDDESACEGLPDPWTPPEQEEGVEVPQCPISSRIKYSPLCGPYCPVTLLDEGWLYPGQIRLPEEVPEGMSDQQQQWVSLKGRILGFAEALCKEKFMEDVEGYMTKLRRRWDGEGPVMPPCRVMILGAEGTGVEEMCRSLAVKGGVEVVRLHQRYSEALERMLEERRMKLEEEARLRLEEAKRLKREEEEARKAAEDKDEGDEGGGEESARPDDEGQEEEEENVPPPTEEEMQHLRQEAFLEALPSTLGPSIIDGRWVVVEEEGAPRLEELMVSCKRLPEAAVVLTTAAAEAVAACLDLDAIDREAELELEKRREERKARMEERERLLALPEPPEEGIPEYEEEIEDPEEVPSEVAKRGFLEGREKTILAISATVEWLMALGIPTTDIECGQLAERHVRHALRDHLSSDDRRNLIFKSVCIPVSESDAEAWLRSGRVGLSRFFGRADVYSIDEEGKEAVLVDDRIIYMTNSREPLLSEGPLPVLLDPTVSRPWHQRETPYRICVVGPPLSGVTSVARQISQVTGAVYLSPSEVLGSVDLHHSHLGRQHLLDDLTNGRSSSSEALAWALSIRLEEADCRERGWVIDGYPLGVSELTYLVKACGVEPQLVLVLEMSRCEFERRKERVVEGPASAEGVVNEDVLESHWRQWIQGPSMDIPAYLMERFLGTARLMTIDARRATGAVAGLAMRRCQDMMKSFYCYKRHQHQRLPSPLPKGVHQDVMRRMMVMHEGELARCRVCPVTYARCDGAMVIGRIPVEYDGRVYWIGGLKVSEDQAHLEEFIQRPQDFVAPETDFMKSAGPPRLVATTPLQCEFEGCCVVALASSGTAVEQCAYDKVIYDGRRYCLADSLSLAAFRQSPTSYINKATAAASSADGVDTSTATKHPHFGTGKAIGIEDSVKYLKASVSRQITNGMKELGERRPLIPDGGGGPRESALRYLAAYLRAHNPLTAQAAYVVEECKEAFESLREASTEPGLATDMERLMKATLNDLPESQIKGKRVLMRVDFNVPVKDGKVADKTRIVATIPTIKKVFEMGANSVVLMSHLGRPEGNKIEKFSLKPVVPVLSELVGHEVTFVDDCVGETAIKACASPAPGSIILLENLRFHVEEEGKGVINGEKVKASPEAVAAFRADLTKLGDVFINDAFGTAHRAHSSMVGVELPVRAAGLLLAKELQYFGKALENPERPVLSVLGGAKVKDKIQLINNMLDKVDMMIIGGGMAYTFIKTLHNTPIGNSLFDEEGSKIVPDLMKKAQEKAVQILLPVDWVCADDFDNNANTKVCTMETGIPDGWEGLDVGPESTKRNLEMLKKAKTIIWNGPQGVFEFPNFAKGSFALLDGVVAATKAGATSIIGGGDTAAMVEQQGKAGEISHVSTGGGASLELLEGKQLPGVVALTDKNQL</sequence>
<dbReference type="PROSITE" id="PS00111">
    <property type="entry name" value="PGLYCERATE_KINASE"/>
    <property type="match status" value="1"/>
</dbReference>
<evidence type="ECO:0000256" key="9">
    <source>
        <dbReference type="ARBA" id="ARBA00022723"/>
    </source>
</evidence>